<evidence type="ECO:0000256" key="7">
    <source>
        <dbReference type="SAM" id="SignalP"/>
    </source>
</evidence>
<dbReference type="GO" id="GO:0046872">
    <property type="term" value="F:metal ion binding"/>
    <property type="evidence" value="ECO:0007669"/>
    <property type="project" value="InterPro"/>
</dbReference>
<dbReference type="Proteomes" id="UP000198324">
    <property type="component" value="Unassembled WGS sequence"/>
</dbReference>
<feature type="region of interest" description="Disordered" evidence="6">
    <location>
        <begin position="110"/>
        <end position="130"/>
    </location>
</feature>
<accession>A0A238Z7F4</accession>
<dbReference type="PRINTS" id="PR00690">
    <property type="entry name" value="ADHESNFAMILY"/>
</dbReference>
<feature type="signal peptide" evidence="7">
    <location>
        <begin position="1"/>
        <end position="21"/>
    </location>
</feature>
<dbReference type="OrthoDB" id="9810636at2"/>
<feature type="coiled-coil region" evidence="5">
    <location>
        <begin position="163"/>
        <end position="190"/>
    </location>
</feature>
<name>A0A238Z7F4_9BACT</name>
<feature type="compositionally biased region" description="Basic and acidic residues" evidence="6">
    <location>
        <begin position="115"/>
        <end position="130"/>
    </location>
</feature>
<proteinExistence type="inferred from homology"/>
<dbReference type="AlphaFoldDB" id="A0A238Z7F4"/>
<keyword evidence="2 4" id="KW-0813">Transport</keyword>
<evidence type="ECO:0000256" key="2">
    <source>
        <dbReference type="ARBA" id="ARBA00022448"/>
    </source>
</evidence>
<dbReference type="Pfam" id="PF01297">
    <property type="entry name" value="ZnuA"/>
    <property type="match status" value="1"/>
</dbReference>
<gene>
    <name evidence="8" type="ORF">SAMN04488503_1319</name>
</gene>
<evidence type="ECO:0000256" key="1">
    <source>
        <dbReference type="ARBA" id="ARBA00011028"/>
    </source>
</evidence>
<dbReference type="InterPro" id="IPR006127">
    <property type="entry name" value="ZnuA-like"/>
</dbReference>
<evidence type="ECO:0000313" key="8">
    <source>
        <dbReference type="EMBL" id="SNR79366.1"/>
    </source>
</evidence>
<evidence type="ECO:0000256" key="5">
    <source>
        <dbReference type="SAM" id="Coils"/>
    </source>
</evidence>
<dbReference type="RefSeq" id="WP_089272942.1">
    <property type="nucleotide sequence ID" value="NZ_FZOC01000002.1"/>
</dbReference>
<dbReference type="InterPro" id="IPR006128">
    <property type="entry name" value="Lipoprotein_PsaA-like"/>
</dbReference>
<dbReference type="InterPro" id="IPR050492">
    <property type="entry name" value="Bact_metal-bind_prot9"/>
</dbReference>
<dbReference type="SUPFAM" id="SSF53807">
    <property type="entry name" value="Helical backbone' metal receptor"/>
    <property type="match status" value="1"/>
</dbReference>
<dbReference type="GO" id="GO:0007155">
    <property type="term" value="P:cell adhesion"/>
    <property type="evidence" value="ECO:0007669"/>
    <property type="project" value="InterPro"/>
</dbReference>
<feature type="chain" id="PRO_5012737539" evidence="7">
    <location>
        <begin position="22"/>
        <end position="294"/>
    </location>
</feature>
<keyword evidence="9" id="KW-1185">Reference proteome</keyword>
<dbReference type="PANTHER" id="PTHR42953:SF3">
    <property type="entry name" value="HIGH-AFFINITY ZINC UPTAKE SYSTEM PROTEIN ZNUA"/>
    <property type="match status" value="1"/>
</dbReference>
<dbReference type="PRINTS" id="PR00691">
    <property type="entry name" value="ADHESINB"/>
</dbReference>
<keyword evidence="5" id="KW-0175">Coiled coil</keyword>
<protein>
    <submittedName>
        <fullName evidence="8">Zinc transport system substrate-binding protein</fullName>
    </submittedName>
</protein>
<evidence type="ECO:0000256" key="6">
    <source>
        <dbReference type="SAM" id="MobiDB-lite"/>
    </source>
</evidence>
<dbReference type="InterPro" id="IPR006129">
    <property type="entry name" value="AdhesinB"/>
</dbReference>
<organism evidence="8 9">
    <name type="scientific">Humidesulfovibrio mexicanus</name>
    <dbReference type="NCBI Taxonomy" id="147047"/>
    <lineage>
        <taxon>Bacteria</taxon>
        <taxon>Pseudomonadati</taxon>
        <taxon>Thermodesulfobacteriota</taxon>
        <taxon>Desulfovibrionia</taxon>
        <taxon>Desulfovibrionales</taxon>
        <taxon>Desulfovibrionaceae</taxon>
        <taxon>Humidesulfovibrio</taxon>
    </lineage>
</organism>
<keyword evidence="3 7" id="KW-0732">Signal</keyword>
<dbReference type="PANTHER" id="PTHR42953">
    <property type="entry name" value="HIGH-AFFINITY ZINC UPTAKE SYSTEM PROTEIN ZNUA-RELATED"/>
    <property type="match status" value="1"/>
</dbReference>
<reference evidence="8 9" key="1">
    <citation type="submission" date="2017-06" db="EMBL/GenBank/DDBJ databases">
        <authorList>
            <person name="Kim H.J."/>
            <person name="Triplett B.A."/>
        </authorList>
    </citation>
    <scope>NUCLEOTIDE SEQUENCE [LARGE SCALE GENOMIC DNA]</scope>
    <source>
        <strain evidence="8 9">DSM 13116</strain>
    </source>
</reference>
<dbReference type="Gene3D" id="3.40.50.1980">
    <property type="entry name" value="Nitrogenase molybdenum iron protein domain"/>
    <property type="match status" value="2"/>
</dbReference>
<dbReference type="EMBL" id="FZOC01000002">
    <property type="protein sequence ID" value="SNR79366.1"/>
    <property type="molecule type" value="Genomic_DNA"/>
</dbReference>
<sequence>MRKMLAMLAVLTMVSAAPALAASLGVAVGVAPVAHFAKKVGGDLVSVTLLVPPGADAHTYEPKPSQMRALSASAVYLSTGLEFEAAWESRLRSANPKMLVTKIDAGLKKLPMPEGHGHHGHEAEAGHHHHDELDPHVWVSPAEVRHMAAAIAQAFSKADPSNAKAYAANLAAFQKEIDELDGQLKALFAEVPASQRGFLVFHPAWGYFARDYGLTQIAIEFEGKEPTPKRLAAIVTQAKAKGASVIFVQPQMSQRTAGAIATAVGARLVTADPLAEDWGANLLAVAKRFRQALK</sequence>
<comment type="similarity">
    <text evidence="1 4">Belongs to the bacterial solute-binding protein 9 family.</text>
</comment>
<evidence type="ECO:0000313" key="9">
    <source>
        <dbReference type="Proteomes" id="UP000198324"/>
    </source>
</evidence>
<dbReference type="GO" id="GO:0030001">
    <property type="term" value="P:metal ion transport"/>
    <property type="evidence" value="ECO:0007669"/>
    <property type="project" value="InterPro"/>
</dbReference>
<evidence type="ECO:0000256" key="4">
    <source>
        <dbReference type="RuleBase" id="RU003512"/>
    </source>
</evidence>
<evidence type="ECO:0000256" key="3">
    <source>
        <dbReference type="ARBA" id="ARBA00022729"/>
    </source>
</evidence>